<name>A0ABS3JEM3_9BACT</name>
<dbReference type="Proteomes" id="UP000664628">
    <property type="component" value="Unassembled WGS sequence"/>
</dbReference>
<dbReference type="PANTHER" id="PTHR43433:SF5">
    <property type="entry name" value="AB HYDROLASE-1 DOMAIN-CONTAINING PROTEIN"/>
    <property type="match status" value="1"/>
</dbReference>
<keyword evidence="3" id="KW-1185">Reference proteome</keyword>
<dbReference type="InterPro" id="IPR000073">
    <property type="entry name" value="AB_hydrolase_1"/>
</dbReference>
<dbReference type="PANTHER" id="PTHR43433">
    <property type="entry name" value="HYDROLASE, ALPHA/BETA FOLD FAMILY PROTEIN"/>
    <property type="match status" value="1"/>
</dbReference>
<dbReference type="EMBL" id="JAFMYW010000002">
    <property type="protein sequence ID" value="MBO0948435.1"/>
    <property type="molecule type" value="Genomic_DNA"/>
</dbReference>
<dbReference type="SUPFAM" id="SSF53474">
    <property type="entry name" value="alpha/beta-Hydrolases"/>
    <property type="match status" value="1"/>
</dbReference>
<comment type="caution">
    <text evidence="2">The sequence shown here is derived from an EMBL/GenBank/DDBJ whole genome shotgun (WGS) entry which is preliminary data.</text>
</comment>
<protein>
    <submittedName>
        <fullName evidence="2">Alpha/beta hydrolase</fullName>
    </submittedName>
</protein>
<accession>A0ABS3JEM3</accession>
<dbReference type="GO" id="GO:0016787">
    <property type="term" value="F:hydrolase activity"/>
    <property type="evidence" value="ECO:0007669"/>
    <property type="project" value="UniProtKB-KW"/>
</dbReference>
<dbReference type="Pfam" id="PF00561">
    <property type="entry name" value="Abhydrolase_1"/>
    <property type="match status" value="1"/>
</dbReference>
<keyword evidence="2" id="KW-0378">Hydrolase</keyword>
<feature type="domain" description="AB hydrolase-1" evidence="1">
    <location>
        <begin position="67"/>
        <end position="177"/>
    </location>
</feature>
<sequence length="287" mass="31884">MPLRFLFIVWISTSTALGQRLASMRHFAQTTPSPSEAIPYGNNPKTGHYTEAGDARIYYEIYGKGKPFVVLHGGVYGSTYEMATFIDSLSKSYQVIAISTRGHGKSEIGFTPITYEQKANDVYAVIQAVTTDSVLVLGFSDGAYTGYKLTSMYPERVRKLVAIGAGEQVPGLRKVILNTQTAFELDSMYWRQQLTLMPEPGRLQEYWTKLADFYNTMTASKALFTSIRCPVLVLSGERDQNAPLATVIAAYQMIPNNQLSIIPNAPHPVFLLNFPAVWASVLPFLNQ</sequence>
<dbReference type="InterPro" id="IPR029058">
    <property type="entry name" value="AB_hydrolase_fold"/>
</dbReference>
<dbReference type="InterPro" id="IPR050471">
    <property type="entry name" value="AB_hydrolase"/>
</dbReference>
<evidence type="ECO:0000313" key="3">
    <source>
        <dbReference type="Proteomes" id="UP000664628"/>
    </source>
</evidence>
<organism evidence="2 3">
    <name type="scientific">Fibrella forsythiae</name>
    <dbReference type="NCBI Taxonomy" id="2817061"/>
    <lineage>
        <taxon>Bacteria</taxon>
        <taxon>Pseudomonadati</taxon>
        <taxon>Bacteroidota</taxon>
        <taxon>Cytophagia</taxon>
        <taxon>Cytophagales</taxon>
        <taxon>Spirosomataceae</taxon>
        <taxon>Fibrella</taxon>
    </lineage>
</organism>
<dbReference type="Gene3D" id="3.40.50.1820">
    <property type="entry name" value="alpha/beta hydrolase"/>
    <property type="match status" value="1"/>
</dbReference>
<evidence type="ECO:0000259" key="1">
    <source>
        <dbReference type="Pfam" id="PF00561"/>
    </source>
</evidence>
<reference evidence="2 3" key="1">
    <citation type="submission" date="2021-03" db="EMBL/GenBank/DDBJ databases">
        <title>Fibrella sp. HMF5405 genome sequencing and assembly.</title>
        <authorList>
            <person name="Kang H."/>
            <person name="Kim H."/>
            <person name="Bae S."/>
            <person name="Joh K."/>
        </authorList>
    </citation>
    <scope>NUCLEOTIDE SEQUENCE [LARGE SCALE GENOMIC DNA]</scope>
    <source>
        <strain evidence="2 3">HMF5405</strain>
    </source>
</reference>
<proteinExistence type="predicted"/>
<gene>
    <name evidence="2" type="ORF">J2I46_07595</name>
</gene>
<dbReference type="RefSeq" id="WP_207328407.1">
    <property type="nucleotide sequence ID" value="NZ_JAFMYW010000002.1"/>
</dbReference>
<evidence type="ECO:0000313" key="2">
    <source>
        <dbReference type="EMBL" id="MBO0948435.1"/>
    </source>
</evidence>